<evidence type="ECO:0000256" key="15">
    <source>
        <dbReference type="SAM" id="Phobius"/>
    </source>
</evidence>
<evidence type="ECO:0000313" key="18">
    <source>
        <dbReference type="EMBL" id="ROR56007.1"/>
    </source>
</evidence>
<dbReference type="Proteomes" id="UP000275749">
    <property type="component" value="Unassembled WGS sequence"/>
</dbReference>
<dbReference type="PANTHER" id="PTHR43547">
    <property type="entry name" value="TWO-COMPONENT HISTIDINE KINASE"/>
    <property type="match status" value="1"/>
</dbReference>
<dbReference type="Pfam" id="PF00512">
    <property type="entry name" value="HisKA"/>
    <property type="match status" value="1"/>
</dbReference>
<dbReference type="Pfam" id="PF00672">
    <property type="entry name" value="HAMP"/>
    <property type="match status" value="1"/>
</dbReference>
<evidence type="ECO:0000256" key="11">
    <source>
        <dbReference type="ARBA" id="ARBA00022989"/>
    </source>
</evidence>
<dbReference type="Pfam" id="PF02518">
    <property type="entry name" value="HATPase_c"/>
    <property type="match status" value="1"/>
</dbReference>
<feature type="domain" description="HAMP" evidence="17">
    <location>
        <begin position="195"/>
        <end position="247"/>
    </location>
</feature>
<evidence type="ECO:0000256" key="8">
    <source>
        <dbReference type="ARBA" id="ARBA00022741"/>
    </source>
</evidence>
<dbReference type="PROSITE" id="PS50109">
    <property type="entry name" value="HIS_KIN"/>
    <property type="match status" value="1"/>
</dbReference>
<dbReference type="SUPFAM" id="SSF158472">
    <property type="entry name" value="HAMP domain-like"/>
    <property type="match status" value="1"/>
</dbReference>
<evidence type="ECO:0000256" key="3">
    <source>
        <dbReference type="ARBA" id="ARBA00012438"/>
    </source>
</evidence>
<evidence type="ECO:0000256" key="1">
    <source>
        <dbReference type="ARBA" id="ARBA00000085"/>
    </source>
</evidence>
<dbReference type="InterPro" id="IPR005467">
    <property type="entry name" value="His_kinase_dom"/>
</dbReference>
<evidence type="ECO:0000259" key="16">
    <source>
        <dbReference type="PROSITE" id="PS50109"/>
    </source>
</evidence>
<dbReference type="SMART" id="SM00388">
    <property type="entry name" value="HisKA"/>
    <property type="match status" value="1"/>
</dbReference>
<evidence type="ECO:0000256" key="14">
    <source>
        <dbReference type="ARBA" id="ARBA00035305"/>
    </source>
</evidence>
<dbReference type="NCBIfam" id="NF040691">
    <property type="entry name" value="MtrAB_MtrB"/>
    <property type="match status" value="1"/>
</dbReference>
<proteinExistence type="predicted"/>
<dbReference type="InterPro" id="IPR003660">
    <property type="entry name" value="HAMP_dom"/>
</dbReference>
<dbReference type="PANTHER" id="PTHR43547:SF2">
    <property type="entry name" value="HYBRID SIGNAL TRANSDUCTION HISTIDINE KINASE C"/>
    <property type="match status" value="1"/>
</dbReference>
<dbReference type="CDD" id="cd06225">
    <property type="entry name" value="HAMP"/>
    <property type="match status" value="1"/>
</dbReference>
<evidence type="ECO:0000313" key="19">
    <source>
        <dbReference type="Proteomes" id="UP000275749"/>
    </source>
</evidence>
<keyword evidence="9 18" id="KW-0418">Kinase</keyword>
<dbReference type="CDD" id="cd00082">
    <property type="entry name" value="HisKA"/>
    <property type="match status" value="1"/>
</dbReference>
<keyword evidence="4" id="KW-1003">Cell membrane</keyword>
<dbReference type="AlphaFoldDB" id="A0A3N1ZZR4"/>
<protein>
    <recommendedName>
        <fullName evidence="14">Sensor histidine kinase MtrB</fullName>
        <ecNumber evidence="3">2.7.13.3</ecNumber>
    </recommendedName>
</protein>
<evidence type="ECO:0000256" key="12">
    <source>
        <dbReference type="ARBA" id="ARBA00023012"/>
    </source>
</evidence>
<reference evidence="18 19" key="1">
    <citation type="submission" date="2018-11" db="EMBL/GenBank/DDBJ databases">
        <title>Sequencing the genomes of 1000 actinobacteria strains.</title>
        <authorList>
            <person name="Klenk H.-P."/>
        </authorList>
    </citation>
    <scope>NUCLEOTIDE SEQUENCE [LARGE SCALE GENOMIC DNA]</scope>
    <source>
        <strain evidence="18 19">DSM 10546</strain>
    </source>
</reference>
<dbReference type="FunFam" id="1.10.287.130:FF:000010">
    <property type="entry name" value="Two-component sensor histidine kinase"/>
    <property type="match status" value="1"/>
</dbReference>
<dbReference type="GO" id="GO:0005524">
    <property type="term" value="F:ATP binding"/>
    <property type="evidence" value="ECO:0007669"/>
    <property type="project" value="UniProtKB-KW"/>
</dbReference>
<accession>A0A3N1ZZR4</accession>
<dbReference type="PRINTS" id="PR00344">
    <property type="entry name" value="BCTRLSENSOR"/>
</dbReference>
<keyword evidence="7 15" id="KW-0812">Transmembrane</keyword>
<evidence type="ECO:0000256" key="2">
    <source>
        <dbReference type="ARBA" id="ARBA00004651"/>
    </source>
</evidence>
<keyword evidence="12" id="KW-0902">Two-component regulatory system</keyword>
<dbReference type="EMBL" id="RKHG01000001">
    <property type="protein sequence ID" value="ROR56007.1"/>
    <property type="molecule type" value="Genomic_DNA"/>
</dbReference>
<comment type="caution">
    <text evidence="18">The sequence shown here is derived from an EMBL/GenBank/DDBJ whole genome shotgun (WGS) entry which is preliminary data.</text>
</comment>
<dbReference type="RefSeq" id="WP_245995693.1">
    <property type="nucleotide sequence ID" value="NZ_RKHG01000001.1"/>
</dbReference>
<dbReference type="PROSITE" id="PS50885">
    <property type="entry name" value="HAMP"/>
    <property type="match status" value="1"/>
</dbReference>
<evidence type="ECO:0000259" key="17">
    <source>
        <dbReference type="PROSITE" id="PS50885"/>
    </source>
</evidence>
<keyword evidence="10" id="KW-0067">ATP-binding</keyword>
<dbReference type="InterPro" id="IPR004358">
    <property type="entry name" value="Sig_transdc_His_kin-like_C"/>
</dbReference>
<dbReference type="SMART" id="SM00304">
    <property type="entry name" value="HAMP"/>
    <property type="match status" value="1"/>
</dbReference>
<gene>
    <name evidence="18" type="ORF">EDD41_3301</name>
</gene>
<dbReference type="InterPro" id="IPR036097">
    <property type="entry name" value="HisK_dim/P_sf"/>
</dbReference>
<evidence type="ECO:0000256" key="9">
    <source>
        <dbReference type="ARBA" id="ARBA00022777"/>
    </source>
</evidence>
<feature type="transmembrane region" description="Helical" evidence="15">
    <location>
        <begin position="174"/>
        <end position="193"/>
    </location>
</feature>
<name>A0A3N1ZZR4_9ACTN</name>
<dbReference type="GO" id="GO:0000155">
    <property type="term" value="F:phosphorelay sensor kinase activity"/>
    <property type="evidence" value="ECO:0007669"/>
    <property type="project" value="InterPro"/>
</dbReference>
<keyword evidence="11 15" id="KW-1133">Transmembrane helix</keyword>
<comment type="subcellular location">
    <subcellularLocation>
        <location evidence="2">Cell membrane</location>
        <topology evidence="2">Multi-pass membrane protein</topology>
    </subcellularLocation>
</comment>
<dbReference type="FunFam" id="3.30.565.10:FF:000013">
    <property type="entry name" value="Two-component sensor histidine kinase"/>
    <property type="match status" value="1"/>
</dbReference>
<keyword evidence="6" id="KW-0808">Transferase</keyword>
<keyword evidence="5" id="KW-0597">Phosphoprotein</keyword>
<organism evidence="18 19">
    <name type="scientific">Luteococcus japonicus</name>
    <dbReference type="NCBI Taxonomy" id="33984"/>
    <lineage>
        <taxon>Bacteria</taxon>
        <taxon>Bacillati</taxon>
        <taxon>Actinomycetota</taxon>
        <taxon>Actinomycetes</taxon>
        <taxon>Propionibacteriales</taxon>
        <taxon>Propionibacteriaceae</taxon>
        <taxon>Luteococcus</taxon>
    </lineage>
</organism>
<keyword evidence="8" id="KW-0547">Nucleotide-binding</keyword>
<keyword evidence="13 15" id="KW-0472">Membrane</keyword>
<dbReference type="InterPro" id="IPR003594">
    <property type="entry name" value="HATPase_dom"/>
</dbReference>
<evidence type="ECO:0000256" key="4">
    <source>
        <dbReference type="ARBA" id="ARBA00022475"/>
    </source>
</evidence>
<evidence type="ECO:0000256" key="6">
    <source>
        <dbReference type="ARBA" id="ARBA00022679"/>
    </source>
</evidence>
<dbReference type="InterPro" id="IPR003661">
    <property type="entry name" value="HisK_dim/P_dom"/>
</dbReference>
<comment type="catalytic activity">
    <reaction evidence="1">
        <text>ATP + protein L-histidine = ADP + protein N-phospho-L-histidine.</text>
        <dbReference type="EC" id="2.7.13.3"/>
    </reaction>
</comment>
<dbReference type="SUPFAM" id="SSF47384">
    <property type="entry name" value="Homodimeric domain of signal transducing histidine kinase"/>
    <property type="match status" value="1"/>
</dbReference>
<evidence type="ECO:0000256" key="7">
    <source>
        <dbReference type="ARBA" id="ARBA00022692"/>
    </source>
</evidence>
<evidence type="ECO:0000256" key="10">
    <source>
        <dbReference type="ARBA" id="ARBA00022840"/>
    </source>
</evidence>
<evidence type="ECO:0000256" key="13">
    <source>
        <dbReference type="ARBA" id="ARBA00023136"/>
    </source>
</evidence>
<sequence length="495" mass="54241">MPLRVIALTVAGSVLVLLLGGLLLMRQASSGVLAGKRTSAVAEASTALERMQVQLRSSDMRSTSVYERLNKLADEAGAQPSQYRVVIQGPVSRFVSPGISEESVPDSLVQEVARGDGMYVTPTTVVWAQIPRREEPGLAIGAMLQAPSGQEGYPIYFIFPESHEAQTLSVLRRAIASTSVVLLLALGGIAWLVSREVMGPVREASIAASKIASGDFEERMRVRGTDDLASLATSMNDMAAELSHQIGQLEDLSRVQQRFVSDVSHELRTPLTTVRMAADLLHEGRYEMDPFAARSTELMQEELDRFEAMLADLLEISRFDAGAAVLSLAEHDLVPVVRREMEAQQAFAERLGCRLELHGIDSAVAMMDDRRITRILRNLLTNAIEHGERQPIIVTVGADEQSVAVTVRDHGIGFAPHLADQVFLRFWRADPSRTRAVGGTGLGLAISLEDANLHRGWLRAWGRPHRGAQFLLVLPRDEKVTLTDSPLPLVPRERS</sequence>
<dbReference type="Gene3D" id="1.10.287.130">
    <property type="match status" value="1"/>
</dbReference>
<feature type="domain" description="Histidine kinase" evidence="16">
    <location>
        <begin position="262"/>
        <end position="478"/>
    </location>
</feature>
<dbReference type="SUPFAM" id="SSF55874">
    <property type="entry name" value="ATPase domain of HSP90 chaperone/DNA topoisomerase II/histidine kinase"/>
    <property type="match status" value="1"/>
</dbReference>
<dbReference type="InterPro" id="IPR047669">
    <property type="entry name" value="MtrAB_MtrB"/>
</dbReference>
<evidence type="ECO:0000256" key="5">
    <source>
        <dbReference type="ARBA" id="ARBA00022553"/>
    </source>
</evidence>
<dbReference type="EC" id="2.7.13.3" evidence="3"/>
<dbReference type="Gene3D" id="3.30.565.10">
    <property type="entry name" value="Histidine kinase-like ATPase, C-terminal domain"/>
    <property type="match status" value="1"/>
</dbReference>
<dbReference type="InterPro" id="IPR036890">
    <property type="entry name" value="HATPase_C_sf"/>
</dbReference>
<dbReference type="Gene3D" id="6.10.340.10">
    <property type="match status" value="1"/>
</dbReference>
<dbReference type="GO" id="GO:0005886">
    <property type="term" value="C:plasma membrane"/>
    <property type="evidence" value="ECO:0007669"/>
    <property type="project" value="UniProtKB-SubCell"/>
</dbReference>
<dbReference type="SMART" id="SM00387">
    <property type="entry name" value="HATPase_c"/>
    <property type="match status" value="1"/>
</dbReference>